<organism evidence="2 3">
    <name type="scientific">Hyaloscypha hepaticicola</name>
    <dbReference type="NCBI Taxonomy" id="2082293"/>
    <lineage>
        <taxon>Eukaryota</taxon>
        <taxon>Fungi</taxon>
        <taxon>Dikarya</taxon>
        <taxon>Ascomycota</taxon>
        <taxon>Pezizomycotina</taxon>
        <taxon>Leotiomycetes</taxon>
        <taxon>Helotiales</taxon>
        <taxon>Hyaloscyphaceae</taxon>
        <taxon>Hyaloscypha</taxon>
    </lineage>
</organism>
<feature type="transmembrane region" description="Helical" evidence="1">
    <location>
        <begin position="356"/>
        <end position="381"/>
    </location>
</feature>
<reference evidence="2 3" key="1">
    <citation type="submission" date="2016-05" db="EMBL/GenBank/DDBJ databases">
        <title>A degradative enzymes factory behind the ericoid mycorrhizal symbiosis.</title>
        <authorList>
            <consortium name="DOE Joint Genome Institute"/>
            <person name="Martino E."/>
            <person name="Morin E."/>
            <person name="Grelet G."/>
            <person name="Kuo A."/>
            <person name="Kohler A."/>
            <person name="Daghino S."/>
            <person name="Barry K."/>
            <person name="Choi C."/>
            <person name="Cichocki N."/>
            <person name="Clum A."/>
            <person name="Copeland A."/>
            <person name="Hainaut M."/>
            <person name="Haridas S."/>
            <person name="Labutti K."/>
            <person name="Lindquist E."/>
            <person name="Lipzen A."/>
            <person name="Khouja H.-R."/>
            <person name="Murat C."/>
            <person name="Ohm R."/>
            <person name="Olson A."/>
            <person name="Spatafora J."/>
            <person name="Veneault-Fourrey C."/>
            <person name="Henrissat B."/>
            <person name="Grigoriev I."/>
            <person name="Martin F."/>
            <person name="Perotto S."/>
        </authorList>
    </citation>
    <scope>NUCLEOTIDE SEQUENCE [LARGE SCALE GENOMIC DNA]</scope>
    <source>
        <strain evidence="2 3">UAMH 7357</strain>
    </source>
</reference>
<accession>A0A2J6QDU8</accession>
<keyword evidence="1" id="KW-1133">Transmembrane helix</keyword>
<evidence type="ECO:0000313" key="2">
    <source>
        <dbReference type="EMBL" id="PMD24439.1"/>
    </source>
</evidence>
<dbReference type="EMBL" id="KZ613472">
    <property type="protein sequence ID" value="PMD24439.1"/>
    <property type="molecule type" value="Genomic_DNA"/>
</dbReference>
<gene>
    <name evidence="2" type="ORF">NA56DRAFT_643025</name>
</gene>
<proteinExistence type="predicted"/>
<feature type="transmembrane region" description="Helical" evidence="1">
    <location>
        <begin position="388"/>
        <end position="410"/>
    </location>
</feature>
<protein>
    <submittedName>
        <fullName evidence="2">Uncharacterized protein</fullName>
    </submittedName>
</protein>
<dbReference type="Proteomes" id="UP000235672">
    <property type="component" value="Unassembled WGS sequence"/>
</dbReference>
<keyword evidence="1" id="KW-0472">Membrane</keyword>
<dbReference type="OrthoDB" id="4222736at2759"/>
<evidence type="ECO:0000313" key="3">
    <source>
        <dbReference type="Proteomes" id="UP000235672"/>
    </source>
</evidence>
<name>A0A2J6QDU8_9HELO</name>
<keyword evidence="1" id="KW-0812">Transmembrane</keyword>
<keyword evidence="3" id="KW-1185">Reference proteome</keyword>
<dbReference type="AlphaFoldDB" id="A0A2J6QDU8"/>
<sequence>MSEASNFTSPWVPPACSSENWSNESALAVLFALAIGCLAHPRGSLTYNKSGRIWRLSPHLGFVEALNLISKAASGVWRGYSLNIICVALLAVRAGNSWTLTEYESFQKDWKKEQRQEIHRILNAPEDLGQGDDDELIPSVGRSRTFEAEEGRANLDLHQRITRVGGPHGRNDPKDLSEGAQGASPDAIFLAQLDETERYEKGFTFRLMAWIPMLLSAVKLSAVKGSGGIWGPKVCGWMFFVSWFVAELVTVVASRHQLSEAEREKALILSRQWRKTWSLRAERQKTIEDALINPFLILVCFSEVDGRFILGRIICTILLGFNAWPLVAQTAGSYFFPYWKYFFWVESFLWQPDWSLFWRFCMIPVELSMLLGFVFCPFIFYALFYFGLVYLIMAPWAFVLLSLLRAFLALRRGTPASTLRVSPWWQAMKMEDMDCWVPGYLALLQAILTVLRYTRVLNDYASYDFSTTTKASWYDWTL</sequence>
<feature type="transmembrane region" description="Helical" evidence="1">
    <location>
        <begin position="313"/>
        <end position="336"/>
    </location>
</feature>
<evidence type="ECO:0000256" key="1">
    <source>
        <dbReference type="SAM" id="Phobius"/>
    </source>
</evidence>